<keyword evidence="2" id="KW-1133">Transmembrane helix</keyword>
<protein>
    <submittedName>
        <fullName evidence="3">Uncharacterized protein</fullName>
    </submittedName>
</protein>
<dbReference type="AlphaFoldDB" id="A0A4P6EYX3"/>
<gene>
    <name evidence="3" type="ORF">ET471_00080</name>
</gene>
<feature type="compositionally biased region" description="Polar residues" evidence="1">
    <location>
        <begin position="169"/>
        <end position="187"/>
    </location>
</feature>
<keyword evidence="4" id="KW-1185">Reference proteome</keyword>
<feature type="region of interest" description="Disordered" evidence="1">
    <location>
        <begin position="158"/>
        <end position="216"/>
    </location>
</feature>
<dbReference type="EMBL" id="CP035493">
    <property type="protein sequence ID" value="QAY68640.1"/>
    <property type="molecule type" value="Genomic_DNA"/>
</dbReference>
<evidence type="ECO:0000256" key="2">
    <source>
        <dbReference type="SAM" id="Phobius"/>
    </source>
</evidence>
<accession>A0A4P6EYX3</accession>
<evidence type="ECO:0000313" key="4">
    <source>
        <dbReference type="Proteomes" id="UP000292118"/>
    </source>
</evidence>
<reference evidence="3 4" key="1">
    <citation type="submission" date="2019-01" db="EMBL/GenBank/DDBJ databases">
        <title>Genome sequencing of strain FW10M-9.</title>
        <authorList>
            <person name="Heo J."/>
            <person name="Kim S.-J."/>
            <person name="Kim J.-S."/>
            <person name="Hong S.-B."/>
            <person name="Kwon S.-W."/>
        </authorList>
    </citation>
    <scope>NUCLEOTIDE SEQUENCE [LARGE SCALE GENOMIC DNA]</scope>
    <source>
        <strain evidence="3 4">FW10M-9</strain>
    </source>
</reference>
<proteinExistence type="predicted"/>
<evidence type="ECO:0000313" key="3">
    <source>
        <dbReference type="EMBL" id="QAY68640.1"/>
    </source>
</evidence>
<dbReference type="OrthoDB" id="9802256at2"/>
<dbReference type="KEGG" id="xya:ET471_00080"/>
<sequence>MASDDEQVVAELRALLREQGVLPLPAEHLPDPDDVERMLWRIRAADRRRKVTRGAWLASAAAVVTAVTLAMTMVFGSAPAMAFPAPLEYTIATPQGAADAPGAHEELREAALAARNYPLSGTGDVHYVARSGWLMSVDAGDDVEADLVPTVTQMWLGPDGSARMDQSRGAPSTWTVCSSRPTPQHRVSWSPPTPPKQGPSTRTCPTRCPATRRPFE</sequence>
<feature type="compositionally biased region" description="Low complexity" evidence="1">
    <location>
        <begin position="199"/>
        <end position="216"/>
    </location>
</feature>
<dbReference type="Proteomes" id="UP000292118">
    <property type="component" value="Chromosome"/>
</dbReference>
<feature type="transmembrane region" description="Helical" evidence="2">
    <location>
        <begin position="55"/>
        <end position="76"/>
    </location>
</feature>
<dbReference type="RefSeq" id="WP_129186043.1">
    <property type="nucleotide sequence ID" value="NZ_CP035493.1"/>
</dbReference>
<name>A0A4P6EYX3_9MICO</name>
<organism evidence="3 4">
    <name type="scientific">Xylanimonas protaetiae</name>
    <dbReference type="NCBI Taxonomy" id="2509457"/>
    <lineage>
        <taxon>Bacteria</taxon>
        <taxon>Bacillati</taxon>
        <taxon>Actinomycetota</taxon>
        <taxon>Actinomycetes</taxon>
        <taxon>Micrococcales</taxon>
        <taxon>Promicromonosporaceae</taxon>
        <taxon>Xylanimonas</taxon>
    </lineage>
</organism>
<evidence type="ECO:0000256" key="1">
    <source>
        <dbReference type="SAM" id="MobiDB-lite"/>
    </source>
</evidence>
<keyword evidence="2" id="KW-0472">Membrane</keyword>
<keyword evidence="2" id="KW-0812">Transmembrane</keyword>